<dbReference type="GO" id="GO:0005886">
    <property type="term" value="C:plasma membrane"/>
    <property type="evidence" value="ECO:0007669"/>
    <property type="project" value="UniProtKB-SubCell"/>
</dbReference>
<dbReference type="InterPro" id="IPR003245">
    <property type="entry name" value="Phytocyanin_dom"/>
</dbReference>
<dbReference type="PANTHER" id="PTHR33021">
    <property type="entry name" value="BLUE COPPER PROTEIN"/>
    <property type="match status" value="1"/>
</dbReference>
<keyword evidence="9" id="KW-0812">Transmembrane</keyword>
<evidence type="ECO:0000256" key="3">
    <source>
        <dbReference type="ARBA" id="ARBA00022729"/>
    </source>
</evidence>
<keyword evidence="9" id="KW-1133">Transmembrane helix</keyword>
<evidence type="ECO:0000256" key="8">
    <source>
        <dbReference type="ARBA" id="ARBA00035011"/>
    </source>
</evidence>
<dbReference type="GO" id="GO:0009055">
    <property type="term" value="F:electron transfer activity"/>
    <property type="evidence" value="ECO:0007669"/>
    <property type="project" value="InterPro"/>
</dbReference>
<dbReference type="AlphaFoldDB" id="A0A834WCM4"/>
<keyword evidence="4 9" id="KW-0472">Membrane</keyword>
<dbReference type="OrthoDB" id="1933543at2759"/>
<evidence type="ECO:0000256" key="5">
    <source>
        <dbReference type="ARBA" id="ARBA00023157"/>
    </source>
</evidence>
<dbReference type="SUPFAM" id="SSF49503">
    <property type="entry name" value="Cupredoxins"/>
    <property type="match status" value="1"/>
</dbReference>
<comment type="subcellular location">
    <subcellularLocation>
        <location evidence="1">Cell membrane</location>
        <topology evidence="1">Lipid-anchor</topology>
        <topology evidence="1">GPI-anchor</topology>
    </subcellularLocation>
</comment>
<keyword evidence="6" id="KW-0325">Glycoprotein</keyword>
<name>A0A834WCM4_9FABA</name>
<evidence type="ECO:0000313" key="12">
    <source>
        <dbReference type="Proteomes" id="UP000634136"/>
    </source>
</evidence>
<dbReference type="Proteomes" id="UP000634136">
    <property type="component" value="Unassembled WGS sequence"/>
</dbReference>
<comment type="similarity">
    <text evidence="8">Belongs to the early nodulin-like (ENODL) family.</text>
</comment>
<keyword evidence="5" id="KW-1015">Disulfide bond</keyword>
<gene>
    <name evidence="11" type="ORF">G2W53_028205</name>
</gene>
<keyword evidence="12" id="KW-1185">Reference proteome</keyword>
<dbReference type="InterPro" id="IPR008972">
    <property type="entry name" value="Cupredoxin"/>
</dbReference>
<dbReference type="FunFam" id="2.60.40.420:FF:000010">
    <property type="entry name" value="Early nodulin-like protein 1"/>
    <property type="match status" value="1"/>
</dbReference>
<evidence type="ECO:0000256" key="6">
    <source>
        <dbReference type="ARBA" id="ARBA00023180"/>
    </source>
</evidence>
<evidence type="ECO:0000256" key="1">
    <source>
        <dbReference type="ARBA" id="ARBA00004609"/>
    </source>
</evidence>
<evidence type="ECO:0000313" key="11">
    <source>
        <dbReference type="EMBL" id="KAF7814236.1"/>
    </source>
</evidence>
<keyword evidence="2" id="KW-0336">GPI-anchor</keyword>
<dbReference type="InterPro" id="IPR039391">
    <property type="entry name" value="Phytocyanin-like"/>
</dbReference>
<dbReference type="Pfam" id="PF02298">
    <property type="entry name" value="Cu_bind_like"/>
    <property type="match status" value="1"/>
</dbReference>
<evidence type="ECO:0000256" key="7">
    <source>
        <dbReference type="ARBA" id="ARBA00023288"/>
    </source>
</evidence>
<keyword evidence="7" id="KW-0449">Lipoprotein</keyword>
<evidence type="ECO:0000256" key="4">
    <source>
        <dbReference type="ARBA" id="ARBA00023136"/>
    </source>
</evidence>
<comment type="caution">
    <text evidence="11">The sequence shown here is derived from an EMBL/GenBank/DDBJ whole genome shotgun (WGS) entry which is preliminary data.</text>
</comment>
<evidence type="ECO:0000256" key="2">
    <source>
        <dbReference type="ARBA" id="ARBA00022622"/>
    </source>
</evidence>
<feature type="domain" description="Phytocyanin" evidence="10">
    <location>
        <begin position="12"/>
        <end position="114"/>
    </location>
</feature>
<keyword evidence="3" id="KW-0732">Signal</keyword>
<dbReference type="PROSITE" id="PS51485">
    <property type="entry name" value="PHYTOCYANIN"/>
    <property type="match status" value="1"/>
</dbReference>
<evidence type="ECO:0000256" key="9">
    <source>
        <dbReference type="SAM" id="Phobius"/>
    </source>
</evidence>
<reference evidence="11" key="1">
    <citation type="submission" date="2020-09" db="EMBL/GenBank/DDBJ databases">
        <title>Genome-Enabled Discovery of Anthraquinone Biosynthesis in Senna tora.</title>
        <authorList>
            <person name="Kang S.-H."/>
            <person name="Pandey R.P."/>
            <person name="Lee C.-M."/>
            <person name="Sim J.-S."/>
            <person name="Jeong J.-T."/>
            <person name="Choi B.-S."/>
            <person name="Jung M."/>
            <person name="Ginzburg D."/>
            <person name="Zhao K."/>
            <person name="Won S.Y."/>
            <person name="Oh T.-J."/>
            <person name="Yu Y."/>
            <person name="Kim N.-H."/>
            <person name="Lee O.R."/>
            <person name="Lee T.-H."/>
            <person name="Bashyal P."/>
            <person name="Kim T.-S."/>
            <person name="Lee W.-H."/>
            <person name="Kawkins C."/>
            <person name="Kim C.-K."/>
            <person name="Kim J.S."/>
            <person name="Ahn B.O."/>
            <person name="Rhee S.Y."/>
            <person name="Sohng J.K."/>
        </authorList>
    </citation>
    <scope>NUCLEOTIDE SEQUENCE</scope>
    <source>
        <tissue evidence="11">Leaf</tissue>
    </source>
</reference>
<dbReference type="PANTHER" id="PTHR33021:SF234">
    <property type="entry name" value="EARLY NODULIN-LIKE PROTEIN 7"/>
    <property type="match status" value="1"/>
</dbReference>
<dbReference type="EMBL" id="JAAIUW010000009">
    <property type="protein sequence ID" value="KAF7814236.1"/>
    <property type="molecule type" value="Genomic_DNA"/>
</dbReference>
<dbReference type="GO" id="GO:0098552">
    <property type="term" value="C:side of membrane"/>
    <property type="evidence" value="ECO:0007669"/>
    <property type="project" value="UniProtKB-KW"/>
</dbReference>
<accession>A0A834WCM4</accession>
<feature type="transmembrane region" description="Helical" evidence="9">
    <location>
        <begin position="136"/>
        <end position="158"/>
    </location>
</feature>
<evidence type="ECO:0000259" key="10">
    <source>
        <dbReference type="PROSITE" id="PS51485"/>
    </source>
</evidence>
<protein>
    <submittedName>
        <fullName evidence="11">Early nodulin-like protein 1</fullName>
    </submittedName>
</protein>
<dbReference type="Gene3D" id="2.60.40.420">
    <property type="entry name" value="Cupredoxins - blue copper proteins"/>
    <property type="match status" value="1"/>
</dbReference>
<organism evidence="11 12">
    <name type="scientific">Senna tora</name>
    <dbReference type="NCBI Taxonomy" id="362788"/>
    <lineage>
        <taxon>Eukaryota</taxon>
        <taxon>Viridiplantae</taxon>
        <taxon>Streptophyta</taxon>
        <taxon>Embryophyta</taxon>
        <taxon>Tracheophyta</taxon>
        <taxon>Spermatophyta</taxon>
        <taxon>Magnoliopsida</taxon>
        <taxon>eudicotyledons</taxon>
        <taxon>Gunneridae</taxon>
        <taxon>Pentapetalae</taxon>
        <taxon>rosids</taxon>
        <taxon>fabids</taxon>
        <taxon>Fabales</taxon>
        <taxon>Fabaceae</taxon>
        <taxon>Caesalpinioideae</taxon>
        <taxon>Cassia clade</taxon>
        <taxon>Senna</taxon>
    </lineage>
</organism>
<sequence length="159" mass="17579">MASPNASVEASRQFKVGDDMGWQQPPHNNTSFYAQWAATKRFHVGDSLVFEYQNDSIMSVEKWDYYHCDSSEPITAFNNGKSIVNLESNGAFYFISGTDDHCINGQRLMVDVMSPHPPSISAPSPSLHHHHHTSSALSLSTFSLILLLAFGVSFSVAIN</sequence>
<proteinExistence type="inferred from homology"/>